<reference evidence="2" key="1">
    <citation type="submission" date="2015-11" db="EMBL/GenBank/DDBJ databases">
        <title>De novo transcriptome assembly of four potential Pierce s Disease insect vectors from Arizona vineyards.</title>
        <authorList>
            <person name="Tassone E.E."/>
        </authorList>
    </citation>
    <scope>NUCLEOTIDE SEQUENCE</scope>
</reference>
<name>A0A1B6IPZ9_9HEMI</name>
<dbReference type="InterPro" id="IPR013083">
    <property type="entry name" value="Znf_RING/FYVE/PHD"/>
</dbReference>
<evidence type="ECO:0000313" key="2">
    <source>
        <dbReference type="EMBL" id="JAS89004.1"/>
    </source>
</evidence>
<dbReference type="InterPro" id="IPR011011">
    <property type="entry name" value="Znf_FYVE_PHD"/>
</dbReference>
<dbReference type="EMBL" id="GECU01018702">
    <property type="protein sequence ID" value="JAS89004.1"/>
    <property type="molecule type" value="Transcribed_RNA"/>
</dbReference>
<sequence>VKKKVKLILLVVNAVKMFLTIVELYCAEVTALKWYHLKCTNLTLKAFKELSKTNIIWTCNKCMNKNLDEDSCDESSEESNTNSLDENVSISEDLGQEEIITNEVNLELKEQLE</sequence>
<feature type="region of interest" description="Disordered" evidence="1">
    <location>
        <begin position="69"/>
        <end position="96"/>
    </location>
</feature>
<gene>
    <name evidence="2" type="ORF">g.4864</name>
</gene>
<feature type="non-terminal residue" evidence="2">
    <location>
        <position position="1"/>
    </location>
</feature>
<protein>
    <submittedName>
        <fullName evidence="2">Uncharacterized protein</fullName>
    </submittedName>
</protein>
<dbReference type="Gene3D" id="3.30.40.10">
    <property type="entry name" value="Zinc/RING finger domain, C3HC4 (zinc finger)"/>
    <property type="match status" value="1"/>
</dbReference>
<dbReference type="SUPFAM" id="SSF57903">
    <property type="entry name" value="FYVE/PHD zinc finger"/>
    <property type="match status" value="1"/>
</dbReference>
<feature type="compositionally biased region" description="Low complexity" evidence="1">
    <location>
        <begin position="78"/>
        <end position="87"/>
    </location>
</feature>
<dbReference type="AlphaFoldDB" id="A0A1B6IPZ9"/>
<proteinExistence type="predicted"/>
<evidence type="ECO:0000256" key="1">
    <source>
        <dbReference type="SAM" id="MobiDB-lite"/>
    </source>
</evidence>
<organism evidence="2">
    <name type="scientific">Homalodisca liturata</name>
    <dbReference type="NCBI Taxonomy" id="320908"/>
    <lineage>
        <taxon>Eukaryota</taxon>
        <taxon>Metazoa</taxon>
        <taxon>Ecdysozoa</taxon>
        <taxon>Arthropoda</taxon>
        <taxon>Hexapoda</taxon>
        <taxon>Insecta</taxon>
        <taxon>Pterygota</taxon>
        <taxon>Neoptera</taxon>
        <taxon>Paraneoptera</taxon>
        <taxon>Hemiptera</taxon>
        <taxon>Auchenorrhyncha</taxon>
        <taxon>Membracoidea</taxon>
        <taxon>Cicadellidae</taxon>
        <taxon>Cicadellinae</taxon>
        <taxon>Proconiini</taxon>
        <taxon>Homalodisca</taxon>
    </lineage>
</organism>
<accession>A0A1B6IPZ9</accession>
<feature type="non-terminal residue" evidence="2">
    <location>
        <position position="113"/>
    </location>
</feature>